<evidence type="ECO:0000256" key="7">
    <source>
        <dbReference type="ARBA" id="ARBA00022821"/>
    </source>
</evidence>
<evidence type="ECO:0000256" key="5">
    <source>
        <dbReference type="ARBA" id="ARBA00022737"/>
    </source>
</evidence>
<dbReference type="GO" id="GO:0098542">
    <property type="term" value="P:defense response to other organism"/>
    <property type="evidence" value="ECO:0007669"/>
    <property type="project" value="TreeGrafter"/>
</dbReference>
<comment type="caution">
    <text evidence="11">The sequence shown here is derived from an EMBL/GenBank/DDBJ whole genome shotgun (WGS) entry which is preliminary data.</text>
</comment>
<dbReference type="InterPro" id="IPR036388">
    <property type="entry name" value="WH-like_DNA-bd_sf"/>
</dbReference>
<evidence type="ECO:0000256" key="3">
    <source>
        <dbReference type="ARBA" id="ARBA00022490"/>
    </source>
</evidence>
<keyword evidence="4" id="KW-0433">Leucine-rich repeat</keyword>
<dbReference type="GO" id="GO:0005524">
    <property type="term" value="F:ATP binding"/>
    <property type="evidence" value="ECO:0007669"/>
    <property type="project" value="UniProtKB-KW"/>
</dbReference>
<protein>
    <submittedName>
        <fullName evidence="11">Late blight resistance homolog R1A-10</fullName>
    </submittedName>
</protein>
<dbReference type="PRINTS" id="PR00364">
    <property type="entry name" value="DISEASERSIST"/>
</dbReference>
<dbReference type="FunFam" id="1.10.8.430:FF:000003">
    <property type="entry name" value="Probable disease resistance protein At5g66910"/>
    <property type="match status" value="1"/>
</dbReference>
<proteinExistence type="inferred from homology"/>
<organism evidence="11 12">
    <name type="scientific">Olea europaea subsp. europaea</name>
    <dbReference type="NCBI Taxonomy" id="158383"/>
    <lineage>
        <taxon>Eukaryota</taxon>
        <taxon>Viridiplantae</taxon>
        <taxon>Streptophyta</taxon>
        <taxon>Embryophyta</taxon>
        <taxon>Tracheophyta</taxon>
        <taxon>Spermatophyta</taxon>
        <taxon>Magnoliopsida</taxon>
        <taxon>eudicotyledons</taxon>
        <taxon>Gunneridae</taxon>
        <taxon>Pentapetalae</taxon>
        <taxon>asterids</taxon>
        <taxon>lamiids</taxon>
        <taxon>Lamiales</taxon>
        <taxon>Oleaceae</taxon>
        <taxon>Oleeae</taxon>
        <taxon>Olea</taxon>
    </lineage>
</organism>
<evidence type="ECO:0000256" key="8">
    <source>
        <dbReference type="ARBA" id="ARBA00022840"/>
    </source>
</evidence>
<keyword evidence="7" id="KW-0611">Plant defense</keyword>
<comment type="subcellular location">
    <subcellularLocation>
        <location evidence="1">Cytoplasm</location>
    </subcellularLocation>
</comment>
<dbReference type="PANTHER" id="PTHR23155">
    <property type="entry name" value="DISEASE RESISTANCE PROTEIN RP"/>
    <property type="match status" value="1"/>
</dbReference>
<dbReference type="InterPro" id="IPR058922">
    <property type="entry name" value="WHD_DRP"/>
</dbReference>
<dbReference type="AlphaFoldDB" id="A0A8S0SIP5"/>
<dbReference type="Gene3D" id="1.20.5.4130">
    <property type="match status" value="1"/>
</dbReference>
<dbReference type="InterPro" id="IPR002182">
    <property type="entry name" value="NB-ARC"/>
</dbReference>
<dbReference type="OrthoDB" id="6161812at2759"/>
<dbReference type="InterPro" id="IPR027417">
    <property type="entry name" value="P-loop_NTPase"/>
</dbReference>
<dbReference type="Pfam" id="PF00931">
    <property type="entry name" value="NB-ARC"/>
    <property type="match status" value="1"/>
</dbReference>
<dbReference type="GO" id="GO:0043531">
    <property type="term" value="F:ADP binding"/>
    <property type="evidence" value="ECO:0007669"/>
    <property type="project" value="InterPro"/>
</dbReference>
<feature type="domain" description="NB-ARC" evidence="9">
    <location>
        <begin position="180"/>
        <end position="346"/>
    </location>
</feature>
<keyword evidence="6" id="KW-0547">Nucleotide-binding</keyword>
<dbReference type="Gene3D" id="1.10.10.10">
    <property type="entry name" value="Winged helix-like DNA-binding domain superfamily/Winged helix DNA-binding domain"/>
    <property type="match status" value="1"/>
</dbReference>
<dbReference type="FunFam" id="3.40.50.300:FF:001091">
    <property type="entry name" value="Probable disease resistance protein At1g61300"/>
    <property type="match status" value="1"/>
</dbReference>
<accession>A0A8S0SIP5</accession>
<dbReference type="InterPro" id="IPR044974">
    <property type="entry name" value="Disease_R_plants"/>
</dbReference>
<keyword evidence="3" id="KW-0963">Cytoplasm</keyword>
<evidence type="ECO:0000256" key="6">
    <source>
        <dbReference type="ARBA" id="ARBA00022741"/>
    </source>
</evidence>
<dbReference type="Proteomes" id="UP000594638">
    <property type="component" value="Unassembled WGS sequence"/>
</dbReference>
<sequence>MGVGQIIGERPLTECHMWLRSLEPPFVEGAVAENSGDPTRTLKYDCPYLLPDEKQQIESLLIKVGYFQDFLDNFPLENIELIEGFERKISDAACQTEDIIESCIADRVLDESASHSGDIFTTSFHEITKLIEEVDSIKIRTEKIEDESGIQGDLERNSSLHVSSTNPVCWGQSTMVGLDDALAEIKDRLVRGSSQLEIVSIVGMGSIGKTTLAHKVYIDKYIEYHFDICAWLTVSQEYSVRKILLDLLDSMKIKIDGSEKDIDQLGELLYKNIKGRRYVFVMDDVWGVEAWDSVKRYFPKDTTGSRILLTTRLEYVANYINFGSPLHFVRFLNDEESWELFCQKVFGDGCCPLELEEIGKQIAQNCRGLPLAVVVIGGLLSKAIKTPHYWRSIAKNLSSEITSNDEQCSKILSLSFKHLPYHLKGSLLYMGIFPEDFEIKVKVLTKLWVAEGILKPACSKTLEYVGEEYFLDLAHRSLILVQRKGSNGKIKTCRIHDLSRDLCVREAQKEKFFHVIKGSLCAIQEGTSMRRAAVRNMRAQFKATSMQVLTLKECK</sequence>
<dbReference type="Gramene" id="OE9A098437T1">
    <property type="protein sequence ID" value="OE9A098437C1"/>
    <property type="gene ID" value="OE9A098437"/>
</dbReference>
<name>A0A8S0SIP5_OLEEU</name>
<feature type="domain" description="Disease resistance protein winged helix" evidence="10">
    <location>
        <begin position="432"/>
        <end position="503"/>
    </location>
</feature>
<evidence type="ECO:0000256" key="1">
    <source>
        <dbReference type="ARBA" id="ARBA00004496"/>
    </source>
</evidence>
<reference evidence="11 12" key="1">
    <citation type="submission" date="2019-12" db="EMBL/GenBank/DDBJ databases">
        <authorList>
            <person name="Alioto T."/>
            <person name="Alioto T."/>
            <person name="Gomez Garrido J."/>
        </authorList>
    </citation>
    <scope>NUCLEOTIDE SEQUENCE [LARGE SCALE GENOMIC DNA]</scope>
</reference>
<evidence type="ECO:0000259" key="9">
    <source>
        <dbReference type="Pfam" id="PF00931"/>
    </source>
</evidence>
<dbReference type="GO" id="GO:0005737">
    <property type="term" value="C:cytoplasm"/>
    <property type="evidence" value="ECO:0007669"/>
    <property type="project" value="UniProtKB-SubCell"/>
</dbReference>
<dbReference type="Pfam" id="PF23559">
    <property type="entry name" value="WHD_DRP"/>
    <property type="match status" value="1"/>
</dbReference>
<dbReference type="Gene3D" id="3.40.50.300">
    <property type="entry name" value="P-loop containing nucleotide triphosphate hydrolases"/>
    <property type="match status" value="1"/>
</dbReference>
<keyword evidence="8" id="KW-0067">ATP-binding</keyword>
<dbReference type="GO" id="GO:0051607">
    <property type="term" value="P:defense response to virus"/>
    <property type="evidence" value="ECO:0007669"/>
    <property type="project" value="UniProtKB-ARBA"/>
</dbReference>
<evidence type="ECO:0000256" key="4">
    <source>
        <dbReference type="ARBA" id="ARBA00022614"/>
    </source>
</evidence>
<comment type="similarity">
    <text evidence="2">Belongs to the disease resistance NB-LRR family.</text>
</comment>
<keyword evidence="12" id="KW-1185">Reference proteome</keyword>
<evidence type="ECO:0000259" key="10">
    <source>
        <dbReference type="Pfam" id="PF23559"/>
    </source>
</evidence>
<gene>
    <name evidence="11" type="ORF">OLEA9_A098437</name>
</gene>
<dbReference type="InterPro" id="IPR042197">
    <property type="entry name" value="Apaf_helical"/>
</dbReference>
<evidence type="ECO:0000313" key="11">
    <source>
        <dbReference type="EMBL" id="CAA2991490.1"/>
    </source>
</evidence>
<dbReference type="PANTHER" id="PTHR23155:SF1152">
    <property type="entry name" value="AAA+ ATPASE DOMAIN-CONTAINING PROTEIN"/>
    <property type="match status" value="1"/>
</dbReference>
<dbReference type="Gene3D" id="1.10.8.430">
    <property type="entry name" value="Helical domain of apoptotic protease-activating factors"/>
    <property type="match status" value="1"/>
</dbReference>
<dbReference type="SUPFAM" id="SSF52540">
    <property type="entry name" value="P-loop containing nucleoside triphosphate hydrolases"/>
    <property type="match status" value="1"/>
</dbReference>
<dbReference type="EMBL" id="CACTIH010005426">
    <property type="protein sequence ID" value="CAA2991490.1"/>
    <property type="molecule type" value="Genomic_DNA"/>
</dbReference>
<keyword evidence="5" id="KW-0677">Repeat</keyword>
<evidence type="ECO:0000256" key="2">
    <source>
        <dbReference type="ARBA" id="ARBA00008894"/>
    </source>
</evidence>
<dbReference type="FunFam" id="1.10.10.10:FF:000322">
    <property type="entry name" value="Probable disease resistance protein At1g63360"/>
    <property type="match status" value="1"/>
</dbReference>
<evidence type="ECO:0000313" key="12">
    <source>
        <dbReference type="Proteomes" id="UP000594638"/>
    </source>
</evidence>